<dbReference type="InterPro" id="IPR006175">
    <property type="entry name" value="YjgF/YER057c/UK114"/>
</dbReference>
<evidence type="ECO:0000313" key="3">
    <source>
        <dbReference type="Proteomes" id="UP000647241"/>
    </source>
</evidence>
<keyword evidence="3" id="KW-1185">Reference proteome</keyword>
<dbReference type="EMBL" id="BMGT01000004">
    <property type="protein sequence ID" value="GGG87666.1"/>
    <property type="molecule type" value="Genomic_DNA"/>
</dbReference>
<reference evidence="2" key="2">
    <citation type="submission" date="2020-09" db="EMBL/GenBank/DDBJ databases">
        <authorList>
            <person name="Sun Q."/>
            <person name="Zhou Y."/>
        </authorList>
    </citation>
    <scope>NUCLEOTIDE SEQUENCE</scope>
    <source>
        <strain evidence="2">CGMCC 1.12997</strain>
    </source>
</reference>
<accession>A0A917MA94</accession>
<dbReference type="PANTHER" id="PTHR11803">
    <property type="entry name" value="2-IMINOBUTANOATE/2-IMINOPROPANOATE DEAMINASE RIDA"/>
    <property type="match status" value="1"/>
</dbReference>
<dbReference type="FunFam" id="3.30.1330.40:FF:000001">
    <property type="entry name" value="L-PSP family endoribonuclease"/>
    <property type="match status" value="1"/>
</dbReference>
<proteinExistence type="inferred from homology"/>
<dbReference type="GO" id="GO:0005829">
    <property type="term" value="C:cytosol"/>
    <property type="evidence" value="ECO:0007669"/>
    <property type="project" value="TreeGrafter"/>
</dbReference>
<sequence length="136" mass="13895">MSDQTKIAISTTDAPAAIGPYSQAVRVGDTLFASGQVGLDPATGQIVEGGIIEQTKRVFENIKAVLAAAGTDLTQVAKTTVFLKNMSDFAAMNEIYATYLAPSGTVPPARSTVAVAGLPKDALVEVEVIVKGVGGA</sequence>
<dbReference type="PANTHER" id="PTHR11803:SF39">
    <property type="entry name" value="2-IMINOBUTANOATE_2-IMINOPROPANOATE DEAMINASE"/>
    <property type="match status" value="1"/>
</dbReference>
<dbReference type="NCBIfam" id="TIGR00004">
    <property type="entry name" value="Rid family detoxifying hydrolase"/>
    <property type="match status" value="1"/>
</dbReference>
<comment type="caution">
    <text evidence="2">The sequence shown here is derived from an EMBL/GenBank/DDBJ whole genome shotgun (WGS) entry which is preliminary data.</text>
</comment>
<dbReference type="InterPro" id="IPR006056">
    <property type="entry name" value="RidA"/>
</dbReference>
<dbReference type="InterPro" id="IPR035959">
    <property type="entry name" value="RutC-like_sf"/>
</dbReference>
<evidence type="ECO:0000313" key="2">
    <source>
        <dbReference type="EMBL" id="GGG87666.1"/>
    </source>
</evidence>
<dbReference type="Gene3D" id="3.30.1330.40">
    <property type="entry name" value="RutC-like"/>
    <property type="match status" value="1"/>
</dbReference>
<gene>
    <name evidence="2" type="ORF">GCM10011585_34700</name>
</gene>
<reference evidence="2" key="1">
    <citation type="journal article" date="2014" name="Int. J. Syst. Evol. Microbiol.">
        <title>Complete genome sequence of Corynebacterium casei LMG S-19264T (=DSM 44701T), isolated from a smear-ripened cheese.</title>
        <authorList>
            <consortium name="US DOE Joint Genome Institute (JGI-PGF)"/>
            <person name="Walter F."/>
            <person name="Albersmeier A."/>
            <person name="Kalinowski J."/>
            <person name="Ruckert C."/>
        </authorList>
    </citation>
    <scope>NUCLEOTIDE SEQUENCE</scope>
    <source>
        <strain evidence="2">CGMCC 1.12997</strain>
    </source>
</reference>
<evidence type="ECO:0000256" key="1">
    <source>
        <dbReference type="ARBA" id="ARBA00010552"/>
    </source>
</evidence>
<dbReference type="RefSeq" id="WP_188555501.1">
    <property type="nucleotide sequence ID" value="NZ_BMGT01000004.1"/>
</dbReference>
<organism evidence="2 3">
    <name type="scientific">Edaphobacter dinghuensis</name>
    <dbReference type="NCBI Taxonomy" id="1560005"/>
    <lineage>
        <taxon>Bacteria</taxon>
        <taxon>Pseudomonadati</taxon>
        <taxon>Acidobacteriota</taxon>
        <taxon>Terriglobia</taxon>
        <taxon>Terriglobales</taxon>
        <taxon>Acidobacteriaceae</taxon>
        <taxon>Edaphobacter</taxon>
    </lineage>
</organism>
<dbReference type="Proteomes" id="UP000647241">
    <property type="component" value="Unassembled WGS sequence"/>
</dbReference>
<dbReference type="CDD" id="cd00448">
    <property type="entry name" value="YjgF_YER057c_UK114_family"/>
    <property type="match status" value="1"/>
</dbReference>
<protein>
    <submittedName>
        <fullName evidence="2">Reactive intermediate/imine deaminase</fullName>
    </submittedName>
</protein>
<dbReference type="Pfam" id="PF01042">
    <property type="entry name" value="Ribonuc_L-PSP"/>
    <property type="match status" value="1"/>
</dbReference>
<dbReference type="AlphaFoldDB" id="A0A917MA94"/>
<dbReference type="SUPFAM" id="SSF55298">
    <property type="entry name" value="YjgF-like"/>
    <property type="match status" value="1"/>
</dbReference>
<comment type="similarity">
    <text evidence="1">Belongs to the RutC family.</text>
</comment>
<dbReference type="GO" id="GO:0019239">
    <property type="term" value="F:deaminase activity"/>
    <property type="evidence" value="ECO:0007669"/>
    <property type="project" value="TreeGrafter"/>
</dbReference>
<name>A0A917MA94_9BACT</name>